<reference evidence="8 9" key="1">
    <citation type="submission" date="2021-01" db="EMBL/GenBank/DDBJ databases">
        <title>Whole genome shotgun sequence of Verrucosispora lutea NBRC 106530.</title>
        <authorList>
            <person name="Komaki H."/>
            <person name="Tamura T."/>
        </authorList>
    </citation>
    <scope>NUCLEOTIDE SEQUENCE [LARGE SCALE GENOMIC DNA]</scope>
    <source>
        <strain evidence="8 9">NBRC 106530</strain>
    </source>
</reference>
<dbReference type="InterPro" id="IPR007502">
    <property type="entry name" value="Helicase-assoc_dom"/>
</dbReference>
<dbReference type="InterPro" id="IPR010222">
    <property type="entry name" value="RNA_helicase_HrpA"/>
</dbReference>
<dbReference type="SMART" id="SM00487">
    <property type="entry name" value="DEXDc"/>
    <property type="match status" value="1"/>
</dbReference>
<gene>
    <name evidence="8" type="primary">hrpA</name>
    <name evidence="8" type="ORF">Vlu01_31810</name>
</gene>
<keyword evidence="1" id="KW-0547">Nucleotide-binding</keyword>
<organism evidence="8 9">
    <name type="scientific">Micromonospora lutea</name>
    <dbReference type="NCBI Taxonomy" id="419825"/>
    <lineage>
        <taxon>Bacteria</taxon>
        <taxon>Bacillati</taxon>
        <taxon>Actinomycetota</taxon>
        <taxon>Actinomycetes</taxon>
        <taxon>Micromonosporales</taxon>
        <taxon>Micromonosporaceae</taxon>
        <taxon>Micromonospora</taxon>
    </lineage>
</organism>
<comment type="caution">
    <text evidence="8">The sequence shown here is derived from an EMBL/GenBank/DDBJ whole genome shotgun (WGS) entry which is preliminary data.</text>
</comment>
<evidence type="ECO:0000256" key="5">
    <source>
        <dbReference type="SAM" id="MobiDB-lite"/>
    </source>
</evidence>
<dbReference type="SMART" id="SM00847">
    <property type="entry name" value="HA2"/>
    <property type="match status" value="1"/>
</dbReference>
<keyword evidence="2" id="KW-0378">Hydrolase</keyword>
<name>A0ABQ4IXB1_9ACTN</name>
<dbReference type="EMBL" id="BOPB01000014">
    <property type="protein sequence ID" value="GIJ22557.1"/>
    <property type="molecule type" value="Genomic_DNA"/>
</dbReference>
<accession>A0ABQ4IXB1</accession>
<evidence type="ECO:0000313" key="8">
    <source>
        <dbReference type="EMBL" id="GIJ22557.1"/>
    </source>
</evidence>
<evidence type="ECO:0000259" key="6">
    <source>
        <dbReference type="PROSITE" id="PS51192"/>
    </source>
</evidence>
<dbReference type="SMART" id="SM00382">
    <property type="entry name" value="AAA"/>
    <property type="match status" value="1"/>
</dbReference>
<dbReference type="GO" id="GO:0004386">
    <property type="term" value="F:helicase activity"/>
    <property type="evidence" value="ECO:0007669"/>
    <property type="project" value="UniProtKB-KW"/>
</dbReference>
<dbReference type="InterPro" id="IPR024590">
    <property type="entry name" value="HrpA_C"/>
</dbReference>
<evidence type="ECO:0000256" key="4">
    <source>
        <dbReference type="ARBA" id="ARBA00022840"/>
    </source>
</evidence>
<dbReference type="RefSeq" id="WP_203999791.1">
    <property type="nucleotide sequence ID" value="NZ_BOPB01000014.1"/>
</dbReference>
<dbReference type="InterPro" id="IPR011545">
    <property type="entry name" value="DEAD/DEAH_box_helicase_dom"/>
</dbReference>
<dbReference type="CDD" id="cd18791">
    <property type="entry name" value="SF2_C_RHA"/>
    <property type="match status" value="1"/>
</dbReference>
<dbReference type="Pfam" id="PF07717">
    <property type="entry name" value="OB_NTP_bind"/>
    <property type="match status" value="1"/>
</dbReference>
<dbReference type="PROSITE" id="PS51194">
    <property type="entry name" value="HELICASE_CTER"/>
    <property type="match status" value="1"/>
</dbReference>
<evidence type="ECO:0000256" key="3">
    <source>
        <dbReference type="ARBA" id="ARBA00022806"/>
    </source>
</evidence>
<dbReference type="CDD" id="cd17989">
    <property type="entry name" value="DEXHc_HrpA"/>
    <property type="match status" value="1"/>
</dbReference>
<dbReference type="Pfam" id="PF00271">
    <property type="entry name" value="Helicase_C"/>
    <property type="match status" value="1"/>
</dbReference>
<evidence type="ECO:0000313" key="9">
    <source>
        <dbReference type="Proteomes" id="UP000643165"/>
    </source>
</evidence>
<dbReference type="Pfam" id="PF04408">
    <property type="entry name" value="WHD_HA2"/>
    <property type="match status" value="1"/>
</dbReference>
<dbReference type="SUPFAM" id="SSF52540">
    <property type="entry name" value="P-loop containing nucleoside triphosphate hydrolases"/>
    <property type="match status" value="1"/>
</dbReference>
<dbReference type="InterPro" id="IPR048333">
    <property type="entry name" value="HA2_WH"/>
</dbReference>
<feature type="domain" description="Helicase C-terminal" evidence="7">
    <location>
        <begin position="300"/>
        <end position="472"/>
    </location>
</feature>
<dbReference type="PROSITE" id="PS51192">
    <property type="entry name" value="HELICASE_ATP_BIND_1"/>
    <property type="match status" value="1"/>
</dbReference>
<dbReference type="PANTHER" id="PTHR18934:SF99">
    <property type="entry name" value="ATP-DEPENDENT RNA HELICASE DHX37-RELATED"/>
    <property type="match status" value="1"/>
</dbReference>
<dbReference type="Gene3D" id="1.20.120.1080">
    <property type="match status" value="1"/>
</dbReference>
<feature type="region of interest" description="Disordered" evidence="5">
    <location>
        <begin position="640"/>
        <end position="669"/>
    </location>
</feature>
<keyword evidence="9" id="KW-1185">Reference proteome</keyword>
<keyword evidence="3 8" id="KW-0347">Helicase</keyword>
<feature type="domain" description="Helicase ATP-binding" evidence="6">
    <location>
        <begin position="91"/>
        <end position="254"/>
    </location>
</feature>
<dbReference type="SMART" id="SM00490">
    <property type="entry name" value="HELICc"/>
    <property type="match status" value="1"/>
</dbReference>
<protein>
    <submittedName>
        <fullName evidence="8">ATP-dependent helicase</fullName>
    </submittedName>
</protein>
<dbReference type="InterPro" id="IPR011709">
    <property type="entry name" value="DEAD-box_helicase_OB_fold"/>
</dbReference>
<dbReference type="NCBIfam" id="TIGR01967">
    <property type="entry name" value="DEAH_box_HrpA"/>
    <property type="match status" value="2"/>
</dbReference>
<sequence>MQNPASPAATDPVRDLQRRLSPLMFRDQRQLRRRLDGLRKLRDPRRREAVLAEIVAETAAAEVRLERRKAAVPKVVYPASLPVSERKDDIAAAIRDHQVVIVAGETGSGKTTQLPKICLELGRGVHGLIGHTQPRRLAARTVADRIAEELGTELGDVVGYKVRFTDQVGENSLVKLMTDGILLAELQTDRMLRQYDTLIIDEAHERSLNIDFILGYLRQLLPRRPDLKVIITSATIETDRFARHFAGSPTAEYPDGEPAPVVEVSGRTYPVEVRYRPLVEVAETDEEDADEENVRDQIQAIGDAVEELAAEGPGDILVFLSGEREIRDTAEALGKLVTNRPALRNTEILPLYARLSVAEQHRVFAPHTGRRVVLATNVAETSLTVPGIKYVVDPGTARISRYSQRLKVQRLPIEPVSQASANQRKGRCGRTSDGICIRLYAEQDFDSRPEFTDPEILRTNLASVILQMTAIGLGDIAAFPFIDPPDRRNITDGVHLLHELGAIDPTETEPTKRLTALGRRLAQLPVDPRLARMVLEGERNGCAIEVMVIAAALSIQDPRERPAEKQAQADQAHARFADKESDFVAYLNLWRYLREQQRALSSSAFRRMCRAEYLNYLRVREWQDIVSQLRQVLRTVEATGRGRGRRGGADGEPDGGGGRRQGGADLPEEIDTPTVHQSLLPGLLSHIGLKDAQKHEYLGARGAKFALFPGSALFKKPPRWVMAAELVETSRLWGRVNGRIEPEWVEPLAQHLVKRSYSEPHWEKKQAAVMAYEKVTLFGVPLVTSRKVNFGRIDPTLSRELFIRHALVEGDWSTHHQFWRDNQRLLAEVEELENRARRRDILVDDETIFQFYDERIPADVVSGRHFDSWWKTTRRTRPELLTFTRELLVNAGRGGLDEADYPDEWRADGVALPLTYTFDPGTTTDGVTVDIPLPLLNQVPAESFDWQVPGLREELVVALIRSLPKPVRRNFVPVPDYARAALAAITPGAEPLLEALTRQLRRMTGVTVPRDAWDLAKLPPHLRVTFRVLGDDDKPVAEGKDLPALQRQLKAEVRQVVAAAAPEVARSGLTGWEIGTLPRTIEQVRAGYAVTAYPALVDEGATVGVKVFDSPAEQEAAHWAGTRRLLRLTVPSPAKFLQGRLTNEAKLALSRNPHGGVQALIEDAAGAAIDKLVIDAGGPAWDEAGFAALREKVRAELVETVVEVMERVRAVLATAYAVQQRLGATRNLAVVAALADIRNQLTGLVHAGFITEAGYARLPDLLRYLTAIERRLDRLPGNPARDKSQQDRVAVVQREYDELLAALPPARRGSQAVRQIRWMIEELRVSIFAQALGTPYPVSEQRIYRAMDDAENG</sequence>
<dbReference type="InterPro" id="IPR014001">
    <property type="entry name" value="Helicase_ATP-bd"/>
</dbReference>
<dbReference type="InterPro" id="IPR003593">
    <property type="entry name" value="AAA+_ATPase"/>
</dbReference>
<proteinExistence type="predicted"/>
<dbReference type="InterPro" id="IPR001650">
    <property type="entry name" value="Helicase_C-like"/>
</dbReference>
<dbReference type="InterPro" id="IPR027417">
    <property type="entry name" value="P-loop_NTPase"/>
</dbReference>
<dbReference type="Gene3D" id="3.40.50.300">
    <property type="entry name" value="P-loop containing nucleotide triphosphate hydrolases"/>
    <property type="match status" value="2"/>
</dbReference>
<dbReference type="Pfam" id="PF11898">
    <property type="entry name" value="DUF3418"/>
    <property type="match status" value="1"/>
</dbReference>
<evidence type="ECO:0000256" key="1">
    <source>
        <dbReference type="ARBA" id="ARBA00022741"/>
    </source>
</evidence>
<dbReference type="PANTHER" id="PTHR18934">
    <property type="entry name" value="ATP-DEPENDENT RNA HELICASE"/>
    <property type="match status" value="1"/>
</dbReference>
<dbReference type="Pfam" id="PF00270">
    <property type="entry name" value="DEAD"/>
    <property type="match status" value="1"/>
</dbReference>
<dbReference type="Proteomes" id="UP000643165">
    <property type="component" value="Unassembled WGS sequence"/>
</dbReference>
<keyword evidence="4" id="KW-0067">ATP-binding</keyword>
<evidence type="ECO:0000256" key="2">
    <source>
        <dbReference type="ARBA" id="ARBA00022801"/>
    </source>
</evidence>
<dbReference type="Pfam" id="PF21010">
    <property type="entry name" value="HA2_C"/>
    <property type="match status" value="1"/>
</dbReference>
<evidence type="ECO:0000259" key="7">
    <source>
        <dbReference type="PROSITE" id="PS51194"/>
    </source>
</evidence>